<comment type="caution">
    <text evidence="1">The sequence shown here is derived from an EMBL/GenBank/DDBJ whole genome shotgun (WGS) entry which is preliminary data.</text>
</comment>
<sequence>MVAGSTVVAEAVPIIALGVIVYIGSKEGIEAVYDHMLTPDISGTAGTPPPDDEDDVVDRTSELRVSRTTADRHLRNALNTPANETAHHIIPWTFRTHKMVELAAKGGFRMNGAGNGINMSRTAHGWNRRHAVYNRYIRRLLNREMKNNPDMTPQQAASRLNQWTRIGRDFLNQSTKKLGK</sequence>
<proteinExistence type="predicted"/>
<accession>A0ABV2C059</accession>
<evidence type="ECO:0000313" key="2">
    <source>
        <dbReference type="Proteomes" id="UP001548189"/>
    </source>
</evidence>
<dbReference type="RefSeq" id="WP_353898154.1">
    <property type="nucleotide sequence ID" value="NZ_JBEVCJ010000110.1"/>
</dbReference>
<organism evidence="1 2">
    <name type="scientific">Aliikangiella maris</name>
    <dbReference type="NCBI Taxonomy" id="3162458"/>
    <lineage>
        <taxon>Bacteria</taxon>
        <taxon>Pseudomonadati</taxon>
        <taxon>Pseudomonadota</taxon>
        <taxon>Gammaproteobacteria</taxon>
        <taxon>Oceanospirillales</taxon>
        <taxon>Pleioneaceae</taxon>
        <taxon>Aliikangiella</taxon>
    </lineage>
</organism>
<dbReference type="Pfam" id="PF14412">
    <property type="entry name" value="AHH"/>
    <property type="match status" value="1"/>
</dbReference>
<gene>
    <name evidence="1" type="ORF">ABVT43_20740</name>
</gene>
<dbReference type="InterPro" id="IPR032871">
    <property type="entry name" value="AHH_dom_containing"/>
</dbReference>
<keyword evidence="2" id="KW-1185">Reference proteome</keyword>
<name>A0ABV2C059_9GAMM</name>
<protein>
    <submittedName>
        <fullName evidence="1">AHH domain-containing protein</fullName>
    </submittedName>
</protein>
<evidence type="ECO:0000313" key="1">
    <source>
        <dbReference type="EMBL" id="MET1257571.1"/>
    </source>
</evidence>
<dbReference type="EMBL" id="JBEVCJ010000110">
    <property type="protein sequence ID" value="MET1257571.1"/>
    <property type="molecule type" value="Genomic_DNA"/>
</dbReference>
<reference evidence="1 2" key="1">
    <citation type="submission" date="2024-06" db="EMBL/GenBank/DDBJ databases">
        <authorList>
            <person name="Li F."/>
        </authorList>
    </citation>
    <scope>NUCLEOTIDE SEQUENCE [LARGE SCALE GENOMIC DNA]</scope>
    <source>
        <strain evidence="1 2">GXAS 311</strain>
    </source>
</reference>
<dbReference type="Proteomes" id="UP001548189">
    <property type="component" value="Unassembled WGS sequence"/>
</dbReference>